<comment type="function">
    <text evidence="8 10">GTPase that plays an essential role in the late steps of ribosome biogenesis.</text>
</comment>
<dbReference type="Gene3D" id="3.30.300.20">
    <property type="match status" value="1"/>
</dbReference>
<dbReference type="HAMAP" id="MF_00195">
    <property type="entry name" value="GTPase_Der"/>
    <property type="match status" value="1"/>
</dbReference>
<gene>
    <name evidence="8 13" type="primary">der</name>
    <name evidence="13" type="ORF">V6X73_04465</name>
</gene>
<dbReference type="PROSITE" id="PS51712">
    <property type="entry name" value="G_ENGA"/>
    <property type="match status" value="2"/>
</dbReference>
<evidence type="ECO:0000256" key="5">
    <source>
        <dbReference type="ARBA" id="ARBA00022741"/>
    </source>
</evidence>
<dbReference type="PANTHER" id="PTHR43834">
    <property type="entry name" value="GTPASE DER"/>
    <property type="match status" value="1"/>
</dbReference>
<comment type="caution">
    <text evidence="13">The sequence shown here is derived from an EMBL/GenBank/DDBJ whole genome shotgun (WGS) entry which is preliminary data.</text>
</comment>
<dbReference type="NCBIfam" id="TIGR00231">
    <property type="entry name" value="small_GTP"/>
    <property type="match status" value="2"/>
</dbReference>
<dbReference type="PANTHER" id="PTHR43834:SF6">
    <property type="entry name" value="GTPASE DER"/>
    <property type="match status" value="1"/>
</dbReference>
<dbReference type="EMBL" id="JBAKFM010000002">
    <property type="protein sequence ID" value="MEX0468977.1"/>
    <property type="molecule type" value="Genomic_DNA"/>
</dbReference>
<evidence type="ECO:0000256" key="2">
    <source>
        <dbReference type="ARBA" id="ARBA00020953"/>
    </source>
</evidence>
<dbReference type="InterPro" id="IPR015946">
    <property type="entry name" value="KH_dom-like_a/b"/>
</dbReference>
<evidence type="ECO:0000256" key="11">
    <source>
        <dbReference type="SAM" id="MobiDB-lite"/>
    </source>
</evidence>
<evidence type="ECO:0000256" key="1">
    <source>
        <dbReference type="ARBA" id="ARBA00008279"/>
    </source>
</evidence>
<evidence type="ECO:0000256" key="3">
    <source>
        <dbReference type="ARBA" id="ARBA00022517"/>
    </source>
</evidence>
<evidence type="ECO:0000256" key="8">
    <source>
        <dbReference type="HAMAP-Rule" id="MF_00195"/>
    </source>
</evidence>
<feature type="binding site" evidence="8">
    <location>
        <begin position="203"/>
        <end position="210"/>
    </location>
    <ligand>
        <name>GTP</name>
        <dbReference type="ChEBI" id="CHEBI:37565"/>
        <label>2</label>
    </ligand>
</feature>
<dbReference type="CDD" id="cd01894">
    <property type="entry name" value="EngA1"/>
    <property type="match status" value="1"/>
</dbReference>
<dbReference type="InterPro" id="IPR027417">
    <property type="entry name" value="P-loop_NTPase"/>
</dbReference>
<evidence type="ECO:0000256" key="9">
    <source>
        <dbReference type="PROSITE-ProRule" id="PRU01049"/>
    </source>
</evidence>
<evidence type="ECO:0000256" key="10">
    <source>
        <dbReference type="RuleBase" id="RU004481"/>
    </source>
</evidence>
<feature type="region of interest" description="Disordered" evidence="11">
    <location>
        <begin position="168"/>
        <end position="189"/>
    </location>
</feature>
<comment type="subunit">
    <text evidence="8">Associates with the 50S ribosomal subunit.</text>
</comment>
<feature type="compositionally biased region" description="Basic and acidic residues" evidence="11">
    <location>
        <begin position="180"/>
        <end position="189"/>
    </location>
</feature>
<evidence type="ECO:0000313" key="13">
    <source>
        <dbReference type="EMBL" id="MEX0468977.1"/>
    </source>
</evidence>
<keyword evidence="3 8" id="KW-0690">Ribosome biogenesis</keyword>
<evidence type="ECO:0000256" key="6">
    <source>
        <dbReference type="ARBA" id="ARBA00023134"/>
    </source>
</evidence>
<feature type="compositionally biased region" description="Basic residues" evidence="11">
    <location>
        <begin position="461"/>
        <end position="484"/>
    </location>
</feature>
<dbReference type="InterPro" id="IPR032859">
    <property type="entry name" value="KH_dom-like"/>
</dbReference>
<comment type="similarity">
    <text evidence="1 8 9 10">Belongs to the TRAFAC class TrmE-Era-EngA-EngB-Septin-like GTPase superfamily. EngA (Der) GTPase family.</text>
</comment>
<feature type="binding site" evidence="8">
    <location>
        <begin position="315"/>
        <end position="318"/>
    </location>
    <ligand>
        <name>GTP</name>
        <dbReference type="ChEBI" id="CHEBI:37565"/>
        <label>2</label>
    </ligand>
</feature>
<keyword evidence="5 8" id="KW-0547">Nucleotide-binding</keyword>
<keyword evidence="14" id="KW-1185">Reference proteome</keyword>
<evidence type="ECO:0000256" key="7">
    <source>
        <dbReference type="ARBA" id="ARBA00032345"/>
    </source>
</evidence>
<organism evidence="13 14">
    <name type="scientific">Spiribacter pallidus</name>
    <dbReference type="NCBI Taxonomy" id="1987936"/>
    <lineage>
        <taxon>Bacteria</taxon>
        <taxon>Pseudomonadati</taxon>
        <taxon>Pseudomonadota</taxon>
        <taxon>Gammaproteobacteria</taxon>
        <taxon>Chromatiales</taxon>
        <taxon>Ectothiorhodospiraceae</taxon>
        <taxon>Spiribacter</taxon>
    </lineage>
</organism>
<feature type="binding site" evidence="8">
    <location>
        <begin position="10"/>
        <end position="17"/>
    </location>
    <ligand>
        <name>GTP</name>
        <dbReference type="ChEBI" id="CHEBI:37565"/>
        <label>1</label>
    </ligand>
</feature>
<keyword evidence="6 8" id="KW-0342">GTP-binding</keyword>
<dbReference type="RefSeq" id="WP_367958803.1">
    <property type="nucleotide sequence ID" value="NZ_JBAKFH010000002.1"/>
</dbReference>
<dbReference type="PRINTS" id="PR00326">
    <property type="entry name" value="GTP1OBG"/>
</dbReference>
<dbReference type="Gene3D" id="3.40.50.300">
    <property type="entry name" value="P-loop containing nucleotide triphosphate hydrolases"/>
    <property type="match status" value="2"/>
</dbReference>
<evidence type="ECO:0000313" key="14">
    <source>
        <dbReference type="Proteomes" id="UP001556709"/>
    </source>
</evidence>
<dbReference type="Pfam" id="PF01926">
    <property type="entry name" value="MMR_HSR1"/>
    <property type="match status" value="2"/>
</dbReference>
<dbReference type="GO" id="GO:0016787">
    <property type="term" value="F:hydrolase activity"/>
    <property type="evidence" value="ECO:0007669"/>
    <property type="project" value="UniProtKB-KW"/>
</dbReference>
<proteinExistence type="inferred from homology"/>
<dbReference type="PIRSF" id="PIRSF006485">
    <property type="entry name" value="GTP-binding_EngA"/>
    <property type="match status" value="1"/>
</dbReference>
<evidence type="ECO:0000256" key="4">
    <source>
        <dbReference type="ARBA" id="ARBA00022737"/>
    </source>
</evidence>
<dbReference type="NCBIfam" id="TIGR03594">
    <property type="entry name" value="GTPase_EngA"/>
    <property type="match status" value="1"/>
</dbReference>
<evidence type="ECO:0000259" key="12">
    <source>
        <dbReference type="PROSITE" id="PS51712"/>
    </source>
</evidence>
<sequence>MEQPVIALVGRPNVGKSTLFNRLTRTRDALVADFPGLTRDRQYGLGRVGPVPYVVVDTGGLGEPDDPTYHDMQGQAVRALDEADAVLFLVDAHAGVTPGDEALTHQLRQRGKRVWLVLNKVDGVDPDLAGAEFHALGLDRPWPIAAVHGRGVPRLMEAVLDDLVGSRHEAHEPATPGTDDDGHTDAPISETHDSARIRVALIGRPNVGKSTLVNRLVGEERVLVYDMPGTTRDAIRVPFERDGQAFTLIDTAGVRRRSRVRETVEKFSVVKTLQAIDAAEVVIMVLDAQQEISEQDAHLIGHAVDAGRGLVLAVNKWDGLAPADRDRIRRELDLKLAFLDFARPRFISALHGTGVGRLLDEVAQVHRAARAELPTPALNAVLADALEAHQPPLIRGRRIKLRYAHQGGRNPPMIVIHGNQTAALPAAYKRYLVNRFRRAFSLQGTPIRLDFKTGENPYAGRRNRLTPRQQRKRERLIRRNRRKA</sequence>
<dbReference type="Pfam" id="PF14714">
    <property type="entry name" value="KH_dom-like"/>
    <property type="match status" value="1"/>
</dbReference>
<feature type="binding site" evidence="8">
    <location>
        <begin position="57"/>
        <end position="61"/>
    </location>
    <ligand>
        <name>GTP</name>
        <dbReference type="ChEBI" id="CHEBI:37565"/>
        <label>1</label>
    </ligand>
</feature>
<feature type="binding site" evidence="8">
    <location>
        <begin position="250"/>
        <end position="254"/>
    </location>
    <ligand>
        <name>GTP</name>
        <dbReference type="ChEBI" id="CHEBI:37565"/>
        <label>2</label>
    </ligand>
</feature>
<name>A0ABV3TBG7_9GAMM</name>
<protein>
    <recommendedName>
        <fullName evidence="2 8">GTPase Der</fullName>
    </recommendedName>
    <alternativeName>
        <fullName evidence="7 8">GTP-binding protein EngA</fullName>
    </alternativeName>
</protein>
<dbReference type="InterPro" id="IPR031166">
    <property type="entry name" value="G_ENGA"/>
</dbReference>
<dbReference type="InterPro" id="IPR006073">
    <property type="entry name" value="GTP-bd"/>
</dbReference>
<dbReference type="SMART" id="SM00382">
    <property type="entry name" value="AAA"/>
    <property type="match status" value="2"/>
</dbReference>
<keyword evidence="13" id="KW-0378">Hydrolase</keyword>
<dbReference type="InterPro" id="IPR005225">
    <property type="entry name" value="Small_GTP-bd"/>
</dbReference>
<dbReference type="InterPro" id="IPR003593">
    <property type="entry name" value="AAA+_ATPase"/>
</dbReference>
<feature type="domain" description="EngA-type G" evidence="12">
    <location>
        <begin position="4"/>
        <end position="167"/>
    </location>
</feature>
<dbReference type="SUPFAM" id="SSF52540">
    <property type="entry name" value="P-loop containing nucleoside triphosphate hydrolases"/>
    <property type="match status" value="2"/>
</dbReference>
<dbReference type="Proteomes" id="UP001556709">
    <property type="component" value="Unassembled WGS sequence"/>
</dbReference>
<feature type="domain" description="EngA-type G" evidence="12">
    <location>
        <begin position="197"/>
        <end position="370"/>
    </location>
</feature>
<feature type="region of interest" description="Disordered" evidence="11">
    <location>
        <begin position="452"/>
        <end position="484"/>
    </location>
</feature>
<dbReference type="CDD" id="cd01895">
    <property type="entry name" value="EngA2"/>
    <property type="match status" value="1"/>
</dbReference>
<accession>A0ABV3TBG7</accession>
<keyword evidence="4 10" id="KW-0677">Repeat</keyword>
<reference evidence="13 14" key="1">
    <citation type="submission" date="2024-02" db="EMBL/GenBank/DDBJ databases">
        <title>New especies of Spiribacter isolated from saline water.</title>
        <authorList>
            <person name="Leon M.J."/>
            <person name="De La Haba R."/>
            <person name="Sanchez-Porro C."/>
            <person name="Ventosa A."/>
        </authorList>
    </citation>
    <scope>NUCLEOTIDE SEQUENCE [LARGE SCALE GENOMIC DNA]</scope>
    <source>
        <strain evidence="14">ag22IC6-390</strain>
    </source>
</reference>
<dbReference type="InterPro" id="IPR016484">
    <property type="entry name" value="GTPase_Der"/>
</dbReference>
<feature type="binding site" evidence="8">
    <location>
        <begin position="119"/>
        <end position="122"/>
    </location>
    <ligand>
        <name>GTP</name>
        <dbReference type="ChEBI" id="CHEBI:37565"/>
        <label>1</label>
    </ligand>
</feature>